<dbReference type="Proteomes" id="UP000675781">
    <property type="component" value="Unassembled WGS sequence"/>
</dbReference>
<dbReference type="AlphaFoldDB" id="A0A941IM31"/>
<feature type="region of interest" description="Disordered" evidence="1">
    <location>
        <begin position="75"/>
        <end position="123"/>
    </location>
</feature>
<dbReference type="RefSeq" id="WP_212526936.1">
    <property type="nucleotide sequence ID" value="NZ_JAGSOG010000010.1"/>
</dbReference>
<organism evidence="3 4">
    <name type="scientific">Actinospica durhamensis</name>
    <dbReference type="NCBI Taxonomy" id="1508375"/>
    <lineage>
        <taxon>Bacteria</taxon>
        <taxon>Bacillati</taxon>
        <taxon>Actinomycetota</taxon>
        <taxon>Actinomycetes</taxon>
        <taxon>Catenulisporales</taxon>
        <taxon>Actinospicaceae</taxon>
        <taxon>Actinospica</taxon>
    </lineage>
</organism>
<feature type="chain" id="PRO_5036798544" description="Secreted protein" evidence="2">
    <location>
        <begin position="22"/>
        <end position="193"/>
    </location>
</feature>
<evidence type="ECO:0000256" key="1">
    <source>
        <dbReference type="SAM" id="MobiDB-lite"/>
    </source>
</evidence>
<sequence>MSKRALYAVLAWAAATATAMAVVWAGLDSVLSTATGGPHVADIAAWPVQDAATTAAGSATGSGVAVSSVTVSPSASASPSATRAHTGVAASSPAAATSSPAPSLSPTPSAPVPESDEVERRYTTPGGTVVLTIGAKIATLDAATPAPGFNVQSWKGDGFVEVEFAPPDAGTAYEVIATWAGTSPTVQTVTAGG</sequence>
<evidence type="ECO:0000313" key="3">
    <source>
        <dbReference type="EMBL" id="MBR7832409.1"/>
    </source>
</evidence>
<feature type="compositionally biased region" description="Low complexity" evidence="1">
    <location>
        <begin position="75"/>
        <end position="102"/>
    </location>
</feature>
<proteinExistence type="predicted"/>
<name>A0A941IM31_9ACTN</name>
<reference evidence="3" key="1">
    <citation type="submission" date="2021-04" db="EMBL/GenBank/DDBJ databases">
        <title>Genome based classification of Actinospica acidithermotolerans sp. nov., an actinobacterium isolated from an Indonesian hot spring.</title>
        <authorList>
            <person name="Kusuma A.B."/>
            <person name="Putra K.E."/>
            <person name="Nafisah S."/>
            <person name="Loh J."/>
            <person name="Nouioui I."/>
            <person name="Goodfellow M."/>
        </authorList>
    </citation>
    <scope>NUCLEOTIDE SEQUENCE</scope>
    <source>
        <strain evidence="3">CSCA 57</strain>
    </source>
</reference>
<evidence type="ECO:0000256" key="2">
    <source>
        <dbReference type="SAM" id="SignalP"/>
    </source>
</evidence>
<accession>A0A941IM31</accession>
<feature type="signal peptide" evidence="2">
    <location>
        <begin position="1"/>
        <end position="21"/>
    </location>
</feature>
<comment type="caution">
    <text evidence="3">The sequence shown here is derived from an EMBL/GenBank/DDBJ whole genome shotgun (WGS) entry which is preliminary data.</text>
</comment>
<dbReference type="EMBL" id="JAGSOG010000010">
    <property type="protein sequence ID" value="MBR7832409.1"/>
    <property type="molecule type" value="Genomic_DNA"/>
</dbReference>
<keyword evidence="4" id="KW-1185">Reference proteome</keyword>
<evidence type="ECO:0008006" key="5">
    <source>
        <dbReference type="Google" id="ProtNLM"/>
    </source>
</evidence>
<keyword evidence="2" id="KW-0732">Signal</keyword>
<evidence type="ECO:0000313" key="4">
    <source>
        <dbReference type="Proteomes" id="UP000675781"/>
    </source>
</evidence>
<gene>
    <name evidence="3" type="ORF">KDL01_04020</name>
</gene>
<protein>
    <recommendedName>
        <fullName evidence="5">Secreted protein</fullName>
    </recommendedName>
</protein>